<evidence type="ECO:0000259" key="5">
    <source>
        <dbReference type="PROSITE" id="PS51006"/>
    </source>
</evidence>
<dbReference type="Proteomes" id="UP000095284">
    <property type="component" value="Unplaced"/>
</dbReference>
<keyword evidence="2 3" id="KW-0808">Transferase</keyword>
<dbReference type="NCBIfam" id="TIGR00417">
    <property type="entry name" value="speE"/>
    <property type="match status" value="1"/>
</dbReference>
<keyword evidence="3" id="KW-0620">Polyamine biosynthesis</keyword>
<dbReference type="GO" id="GO:0008295">
    <property type="term" value="P:spermidine biosynthetic process"/>
    <property type="evidence" value="ECO:0007669"/>
    <property type="project" value="TreeGrafter"/>
</dbReference>
<dbReference type="InterPro" id="IPR029063">
    <property type="entry name" value="SAM-dependent_MTases_sf"/>
</dbReference>
<evidence type="ECO:0000256" key="2">
    <source>
        <dbReference type="ARBA" id="ARBA00022679"/>
    </source>
</evidence>
<dbReference type="HAMAP" id="MF_00198">
    <property type="entry name" value="Spermidine_synth"/>
    <property type="match status" value="1"/>
</dbReference>
<dbReference type="InterPro" id="IPR035246">
    <property type="entry name" value="Spermidine_synt_N"/>
</dbReference>
<evidence type="ECO:0000256" key="1">
    <source>
        <dbReference type="ARBA" id="ARBA00007867"/>
    </source>
</evidence>
<dbReference type="InterPro" id="IPR001045">
    <property type="entry name" value="Spermi_synthase"/>
</dbReference>
<comment type="similarity">
    <text evidence="1 4">Belongs to the spermidine/spermine synthase family.</text>
</comment>
<evidence type="ECO:0000256" key="3">
    <source>
        <dbReference type="PROSITE-ProRule" id="PRU00354"/>
    </source>
</evidence>
<sequence length="318" mass="36031">MDALKKGWFSELSPDDLAEIKGQNTEDKQLKSDGVEMGSPWPGQAYSLRVEEILFQGRSDFQDVIVFKSKAHGNVLVLDNVIQCTERDEFSYQEMLTHLPMFAHPNPKKVLIIGGGDGGILREVLKHKHVEEVHMCEIDKMVIDVAKKYLPQMSSQFEHPKFTLFIDDGFQFLKNHENEYDVVITDSSDPIGPAESLFGQTFYELINKALKPNGVLASQCESFWLHLDLIVHMVNFNRRIFKNVRYASSVVSTYPSGVIGYLLASKGPEDNDLSVPKRIAPHNQLRFYSSKVHSAAFVLPAFVERSTEDCFQAIEDTE</sequence>
<dbReference type="GO" id="GO:0004766">
    <property type="term" value="F:spermidine synthase activity"/>
    <property type="evidence" value="ECO:0007669"/>
    <property type="project" value="TreeGrafter"/>
</dbReference>
<dbReference type="Gene3D" id="2.30.140.10">
    <property type="entry name" value="Spermidine synthase, tetramerisation domain"/>
    <property type="match status" value="1"/>
</dbReference>
<dbReference type="CDD" id="cd02440">
    <property type="entry name" value="AdoMet_MTases"/>
    <property type="match status" value="1"/>
</dbReference>
<feature type="active site" description="Proton acceptor" evidence="3">
    <location>
        <position position="186"/>
    </location>
</feature>
<evidence type="ECO:0000313" key="6">
    <source>
        <dbReference type="Proteomes" id="UP000095284"/>
    </source>
</evidence>
<dbReference type="AlphaFoldDB" id="A0A1I7RQ07"/>
<dbReference type="InterPro" id="IPR037163">
    <property type="entry name" value="Spermidine_synt_N_sf"/>
</dbReference>
<dbReference type="PANTHER" id="PTHR11558">
    <property type="entry name" value="SPERMIDINE/SPERMINE SYNTHASE"/>
    <property type="match status" value="1"/>
</dbReference>
<proteinExistence type="inferred from homology"/>
<dbReference type="NCBIfam" id="NF037959">
    <property type="entry name" value="MFS_SpdSyn"/>
    <property type="match status" value="1"/>
</dbReference>
<dbReference type="GO" id="GO:0005829">
    <property type="term" value="C:cytosol"/>
    <property type="evidence" value="ECO:0007669"/>
    <property type="project" value="TreeGrafter"/>
</dbReference>
<evidence type="ECO:0000256" key="4">
    <source>
        <dbReference type="RuleBase" id="RU003836"/>
    </source>
</evidence>
<evidence type="ECO:0000313" key="7">
    <source>
        <dbReference type="WBParaSite" id="BXY_0279800.1"/>
    </source>
</evidence>
<name>A0A1I7RQ07_BURXY</name>
<dbReference type="InterPro" id="IPR030373">
    <property type="entry name" value="PABS_CS"/>
</dbReference>
<dbReference type="NCBIfam" id="NF002010">
    <property type="entry name" value="PRK00811.1"/>
    <property type="match status" value="1"/>
</dbReference>
<dbReference type="SUPFAM" id="SSF53335">
    <property type="entry name" value="S-adenosyl-L-methionine-dependent methyltransferases"/>
    <property type="match status" value="1"/>
</dbReference>
<reference evidence="7" key="1">
    <citation type="submission" date="2016-11" db="UniProtKB">
        <authorList>
            <consortium name="WormBaseParasite"/>
        </authorList>
    </citation>
    <scope>IDENTIFICATION</scope>
</reference>
<dbReference type="PROSITE" id="PS51006">
    <property type="entry name" value="PABS_2"/>
    <property type="match status" value="1"/>
</dbReference>
<dbReference type="FunFam" id="3.40.50.150:FF:000013">
    <property type="entry name" value="Spermidine synthase"/>
    <property type="match status" value="1"/>
</dbReference>
<feature type="domain" description="PABS" evidence="5">
    <location>
        <begin position="6"/>
        <end position="266"/>
    </location>
</feature>
<dbReference type="Pfam" id="PF01564">
    <property type="entry name" value="Spermine_synth"/>
    <property type="match status" value="1"/>
</dbReference>
<protein>
    <submittedName>
        <fullName evidence="7">PABS domain-containing protein</fullName>
    </submittedName>
</protein>
<organism evidence="6 7">
    <name type="scientific">Bursaphelenchus xylophilus</name>
    <name type="common">Pinewood nematode worm</name>
    <name type="synonym">Aphelenchoides xylophilus</name>
    <dbReference type="NCBI Taxonomy" id="6326"/>
    <lineage>
        <taxon>Eukaryota</taxon>
        <taxon>Metazoa</taxon>
        <taxon>Ecdysozoa</taxon>
        <taxon>Nematoda</taxon>
        <taxon>Chromadorea</taxon>
        <taxon>Rhabditida</taxon>
        <taxon>Tylenchina</taxon>
        <taxon>Tylenchomorpha</taxon>
        <taxon>Aphelenchoidea</taxon>
        <taxon>Aphelenchoididae</taxon>
        <taxon>Bursaphelenchus</taxon>
    </lineage>
</organism>
<dbReference type="WBParaSite" id="BXY_0279800.1">
    <property type="protein sequence ID" value="BXY_0279800.1"/>
    <property type="gene ID" value="BXY_0279800"/>
</dbReference>
<dbReference type="Gene3D" id="3.40.50.150">
    <property type="entry name" value="Vaccinia Virus protein VP39"/>
    <property type="match status" value="1"/>
</dbReference>
<dbReference type="PROSITE" id="PS01330">
    <property type="entry name" value="PABS_1"/>
    <property type="match status" value="1"/>
</dbReference>
<dbReference type="PANTHER" id="PTHR11558:SF11">
    <property type="entry name" value="SPERMIDINE SYNTHASE"/>
    <property type="match status" value="1"/>
</dbReference>
<dbReference type="InterPro" id="IPR030374">
    <property type="entry name" value="PABS"/>
</dbReference>
<accession>A0A1I7RQ07</accession>
<dbReference type="eggNOG" id="KOG1562">
    <property type="taxonomic scope" value="Eukaryota"/>
</dbReference>
<dbReference type="Pfam" id="PF17284">
    <property type="entry name" value="Spermine_synt_N"/>
    <property type="match status" value="1"/>
</dbReference>